<dbReference type="SUPFAM" id="SSF54909">
    <property type="entry name" value="Dimeric alpha+beta barrel"/>
    <property type="match status" value="1"/>
</dbReference>
<dbReference type="Pfam" id="PF03992">
    <property type="entry name" value="ABM"/>
    <property type="match status" value="1"/>
</dbReference>
<dbReference type="InterPro" id="IPR011008">
    <property type="entry name" value="Dimeric_a/b-barrel"/>
</dbReference>
<evidence type="ECO:0000313" key="2">
    <source>
        <dbReference type="EMBL" id="CAB4917284.1"/>
    </source>
</evidence>
<gene>
    <name evidence="2" type="ORF">UFOPK3564_01638</name>
</gene>
<accession>A0A6J7HCC4</accession>
<dbReference type="PROSITE" id="PS51725">
    <property type="entry name" value="ABM"/>
    <property type="match status" value="1"/>
</dbReference>
<dbReference type="Gene3D" id="3.30.70.100">
    <property type="match status" value="1"/>
</dbReference>
<organism evidence="2">
    <name type="scientific">freshwater metagenome</name>
    <dbReference type="NCBI Taxonomy" id="449393"/>
    <lineage>
        <taxon>unclassified sequences</taxon>
        <taxon>metagenomes</taxon>
        <taxon>ecological metagenomes</taxon>
    </lineage>
</organism>
<protein>
    <submittedName>
        <fullName evidence="2">Unannotated protein</fullName>
    </submittedName>
</protein>
<dbReference type="AlphaFoldDB" id="A0A6J7HCC4"/>
<reference evidence="2" key="1">
    <citation type="submission" date="2020-05" db="EMBL/GenBank/DDBJ databases">
        <authorList>
            <person name="Chiriac C."/>
            <person name="Salcher M."/>
            <person name="Ghai R."/>
            <person name="Kavagutti S V."/>
        </authorList>
    </citation>
    <scope>NUCLEOTIDE SEQUENCE</scope>
</reference>
<sequence>MLIVAGRLELRPGHRDAFVAASADAVAQARADQGCHDFVVAADPLDPDRVNVYERWETAAELERFRGAGPSSDALSAVVSGDVARYEIASVGQA</sequence>
<proteinExistence type="predicted"/>
<dbReference type="InterPro" id="IPR007138">
    <property type="entry name" value="ABM_dom"/>
</dbReference>
<feature type="domain" description="ABM" evidence="1">
    <location>
        <begin position="2"/>
        <end position="91"/>
    </location>
</feature>
<evidence type="ECO:0000259" key="1">
    <source>
        <dbReference type="PROSITE" id="PS51725"/>
    </source>
</evidence>
<name>A0A6J7HCC4_9ZZZZ</name>
<dbReference type="EMBL" id="CAFBMK010000088">
    <property type="protein sequence ID" value="CAB4917284.1"/>
    <property type="molecule type" value="Genomic_DNA"/>
</dbReference>